<accession>A0ACC2LQ20</accession>
<keyword evidence="2" id="KW-1185">Reference proteome</keyword>
<reference evidence="1 2" key="1">
    <citation type="journal article" date="2022" name="Hortic Res">
        <title>A haplotype resolved chromosomal level avocado genome allows analysis of novel avocado genes.</title>
        <authorList>
            <person name="Nath O."/>
            <person name="Fletcher S.J."/>
            <person name="Hayward A."/>
            <person name="Shaw L.M."/>
            <person name="Masouleh A.K."/>
            <person name="Furtado A."/>
            <person name="Henry R.J."/>
            <person name="Mitter N."/>
        </authorList>
    </citation>
    <scope>NUCLEOTIDE SEQUENCE [LARGE SCALE GENOMIC DNA]</scope>
    <source>
        <strain evidence="2">cv. Hass</strain>
    </source>
</reference>
<sequence>MFSQVGFPKFHLDTPATFQMLQSSKSSNSKNSMLKSHPPIPKSWILYAYVQKDAFHTLAKIDRSSSKPSNPPFLPNELHKFSLLQSPNLSPLQSPIQSSTKSTLSSSLPDSNSPSSSLESS</sequence>
<evidence type="ECO:0000313" key="2">
    <source>
        <dbReference type="Proteomes" id="UP001234297"/>
    </source>
</evidence>
<name>A0ACC2LQ20_PERAE</name>
<organism evidence="1 2">
    <name type="scientific">Persea americana</name>
    <name type="common">Avocado</name>
    <dbReference type="NCBI Taxonomy" id="3435"/>
    <lineage>
        <taxon>Eukaryota</taxon>
        <taxon>Viridiplantae</taxon>
        <taxon>Streptophyta</taxon>
        <taxon>Embryophyta</taxon>
        <taxon>Tracheophyta</taxon>
        <taxon>Spermatophyta</taxon>
        <taxon>Magnoliopsida</taxon>
        <taxon>Magnoliidae</taxon>
        <taxon>Laurales</taxon>
        <taxon>Lauraceae</taxon>
        <taxon>Persea</taxon>
    </lineage>
</organism>
<dbReference type="Proteomes" id="UP001234297">
    <property type="component" value="Chromosome 3"/>
</dbReference>
<dbReference type="EMBL" id="CM056811">
    <property type="protein sequence ID" value="KAJ8635144.1"/>
    <property type="molecule type" value="Genomic_DNA"/>
</dbReference>
<evidence type="ECO:0000313" key="1">
    <source>
        <dbReference type="EMBL" id="KAJ8635144.1"/>
    </source>
</evidence>
<proteinExistence type="predicted"/>
<gene>
    <name evidence="1" type="ORF">MRB53_009411</name>
</gene>
<comment type="caution">
    <text evidence="1">The sequence shown here is derived from an EMBL/GenBank/DDBJ whole genome shotgun (WGS) entry which is preliminary data.</text>
</comment>
<protein>
    <submittedName>
        <fullName evidence="1">Uncharacterized protein</fullName>
    </submittedName>
</protein>